<sequence length="291" mass="30331">MNVKRAYLASLAVAGALLLLLLLLVGGTGAASRIAECVETCHANGYACAGQASCECVCAAPTTADPTMRKLDKEECTVLKDAMIEEYQAHMNDDEEEEKDDDRLDDVGSFGLPRQHEHNHDFHRSDLDDHHARSREHLDTAVARAQGICAAALGMSDGVAAQCPAFAPGTSAAARYDGARVRVPAFAECTHKHRTCLKRIATECVDHGVLIASVISAAGAAAALLAAACLLAVPCLSGRSRATAYARTAAARLCGGNEPLAACGSADGANVPDAHWTQQASGSIPFAKVVP</sequence>
<comment type="caution">
    <text evidence="3">The sequence shown here is derived from an EMBL/GenBank/DDBJ whole genome shotgun (WGS) entry which is preliminary data.</text>
</comment>
<dbReference type="EMBL" id="JAGTXO010000023">
    <property type="protein sequence ID" value="KAG8461845.1"/>
    <property type="molecule type" value="Genomic_DNA"/>
</dbReference>
<keyword evidence="4" id="KW-1185">Reference proteome</keyword>
<organism evidence="3 4">
    <name type="scientific">Diacronema lutheri</name>
    <name type="common">Unicellular marine alga</name>
    <name type="synonym">Monochrysis lutheri</name>
    <dbReference type="NCBI Taxonomy" id="2081491"/>
    <lineage>
        <taxon>Eukaryota</taxon>
        <taxon>Haptista</taxon>
        <taxon>Haptophyta</taxon>
        <taxon>Pavlovophyceae</taxon>
        <taxon>Pavlovales</taxon>
        <taxon>Pavlovaceae</taxon>
        <taxon>Diacronema</taxon>
    </lineage>
</organism>
<evidence type="ECO:0008006" key="5">
    <source>
        <dbReference type="Google" id="ProtNLM"/>
    </source>
</evidence>
<evidence type="ECO:0000313" key="3">
    <source>
        <dbReference type="EMBL" id="KAG8461845.1"/>
    </source>
</evidence>
<keyword evidence="2" id="KW-0732">Signal</keyword>
<dbReference type="Proteomes" id="UP000751190">
    <property type="component" value="Unassembled WGS sequence"/>
</dbReference>
<name>A0A8J5XMM5_DIALT</name>
<feature type="signal peptide" evidence="2">
    <location>
        <begin position="1"/>
        <end position="30"/>
    </location>
</feature>
<gene>
    <name evidence="3" type="ORF">KFE25_013864</name>
</gene>
<accession>A0A8J5XMM5</accession>
<feature type="compositionally biased region" description="Basic and acidic residues" evidence="1">
    <location>
        <begin position="114"/>
        <end position="123"/>
    </location>
</feature>
<evidence type="ECO:0000256" key="1">
    <source>
        <dbReference type="SAM" id="MobiDB-lite"/>
    </source>
</evidence>
<evidence type="ECO:0000313" key="4">
    <source>
        <dbReference type="Proteomes" id="UP000751190"/>
    </source>
</evidence>
<protein>
    <recommendedName>
        <fullName evidence="5">Extracellular membrane protein CFEM domain-containing protein</fullName>
    </recommendedName>
</protein>
<reference evidence="3" key="1">
    <citation type="submission" date="2021-05" db="EMBL/GenBank/DDBJ databases">
        <title>The genome of the haptophyte Pavlova lutheri (Diacronema luteri, Pavlovales) - a model for lipid biosynthesis in eukaryotic algae.</title>
        <authorList>
            <person name="Hulatt C.J."/>
            <person name="Posewitz M.C."/>
        </authorList>
    </citation>
    <scope>NUCLEOTIDE SEQUENCE</scope>
    <source>
        <strain evidence="3">NIVA-4/92</strain>
    </source>
</reference>
<dbReference type="AlphaFoldDB" id="A0A8J5XMM5"/>
<feature type="region of interest" description="Disordered" evidence="1">
    <location>
        <begin position="91"/>
        <end position="123"/>
    </location>
</feature>
<feature type="chain" id="PRO_5035280200" description="Extracellular membrane protein CFEM domain-containing protein" evidence="2">
    <location>
        <begin position="31"/>
        <end position="291"/>
    </location>
</feature>
<evidence type="ECO:0000256" key="2">
    <source>
        <dbReference type="SAM" id="SignalP"/>
    </source>
</evidence>
<proteinExistence type="predicted"/>